<feature type="domain" description="Chorismate-utilising enzyme C-terminal" evidence="6">
    <location>
        <begin position="158"/>
        <end position="416"/>
    </location>
</feature>
<dbReference type="OrthoDB" id="9806579at2"/>
<dbReference type="EMBL" id="RCDB01000001">
    <property type="protein sequence ID" value="RLK52843.1"/>
    <property type="molecule type" value="Genomic_DNA"/>
</dbReference>
<sequence>MTRPPFAPQRLRVVTRQIDPVEDVLAFASAADPIVWSRRGDVLVGLDPVCEFVGGAGASDAASAAQWWRAVSEAADVDDPVGLPGTGLIAFGALPFAAGSARHAHLSVPSVVVGRRGERAWITRITFADLPSQPFDPQPTPYGSYWAPSIAPGAQGPEGYQASVRAALEAIADGAVEKVVLARDLVGSVPPGSDLRRLVRALATGYPDTWTYAFDGLIGASPETLVTVSGGTVTARVLAGTIARGADAVADDAASVALATSTKDLDEHEYAVQSVLRSLRPHTSAIVAQEQPFMLKLPNVWHLATDVEGTLSDGGSALDLVAALHPTAAVAGTPTAAALALIAELEPFDRGYYAGPVGWIDGHGDGEWAIALRCAQFDVHAIPAGGTDRIPFTAHAGAGIVAGSDPETELLETRVKFRPIVDALA</sequence>
<evidence type="ECO:0000256" key="1">
    <source>
        <dbReference type="ARBA" id="ARBA00000799"/>
    </source>
</evidence>
<dbReference type="InterPro" id="IPR005801">
    <property type="entry name" value="ADC_synthase"/>
</dbReference>
<comment type="caution">
    <text evidence="7">The sequence shown here is derived from an EMBL/GenBank/DDBJ whole genome shotgun (WGS) entry which is preliminary data.</text>
</comment>
<dbReference type="Proteomes" id="UP000273158">
    <property type="component" value="Unassembled WGS sequence"/>
</dbReference>
<dbReference type="InterPro" id="IPR004561">
    <property type="entry name" value="IsoChor_synthase"/>
</dbReference>
<dbReference type="Gene3D" id="3.60.120.10">
    <property type="entry name" value="Anthranilate synthase"/>
    <property type="match status" value="1"/>
</dbReference>
<dbReference type="GO" id="GO:0008909">
    <property type="term" value="F:isochorismate synthase activity"/>
    <property type="evidence" value="ECO:0007669"/>
    <property type="project" value="UniProtKB-EC"/>
</dbReference>
<protein>
    <recommendedName>
        <fullName evidence="3">isochorismate synthase</fullName>
        <ecNumber evidence="3">5.4.4.2</ecNumber>
    </recommendedName>
    <alternativeName>
        <fullName evidence="5">Isochorismate mutase</fullName>
    </alternativeName>
</protein>
<gene>
    <name evidence="7" type="ORF">C7474_0801</name>
</gene>
<keyword evidence="4" id="KW-0413">Isomerase</keyword>
<evidence type="ECO:0000313" key="7">
    <source>
        <dbReference type="EMBL" id="RLK52843.1"/>
    </source>
</evidence>
<evidence type="ECO:0000256" key="5">
    <source>
        <dbReference type="ARBA" id="ARBA00041564"/>
    </source>
</evidence>
<dbReference type="AlphaFoldDB" id="A0A498CBK3"/>
<evidence type="ECO:0000259" key="6">
    <source>
        <dbReference type="Pfam" id="PF00425"/>
    </source>
</evidence>
<comment type="similarity">
    <text evidence="2">Belongs to the isochorismate synthase family.</text>
</comment>
<evidence type="ECO:0000256" key="3">
    <source>
        <dbReference type="ARBA" id="ARBA00012824"/>
    </source>
</evidence>
<reference evidence="7 8" key="1">
    <citation type="journal article" date="2015" name="Stand. Genomic Sci.">
        <title>Genomic Encyclopedia of Bacterial and Archaeal Type Strains, Phase III: the genomes of soil and plant-associated and newly described type strains.</title>
        <authorList>
            <person name="Whitman W.B."/>
            <person name="Woyke T."/>
            <person name="Klenk H.P."/>
            <person name="Zhou Y."/>
            <person name="Lilburn T.G."/>
            <person name="Beck B.J."/>
            <person name="De Vos P."/>
            <person name="Vandamme P."/>
            <person name="Eisen J.A."/>
            <person name="Garrity G."/>
            <person name="Hugenholtz P."/>
            <person name="Kyrpides N.C."/>
        </authorList>
    </citation>
    <scope>NUCLEOTIDE SEQUENCE [LARGE SCALE GENOMIC DNA]</scope>
    <source>
        <strain evidence="7 8">S2T63</strain>
    </source>
</reference>
<evidence type="ECO:0000256" key="4">
    <source>
        <dbReference type="ARBA" id="ARBA00023235"/>
    </source>
</evidence>
<evidence type="ECO:0000256" key="2">
    <source>
        <dbReference type="ARBA" id="ARBA00005297"/>
    </source>
</evidence>
<dbReference type="PANTHER" id="PTHR42839:SF2">
    <property type="entry name" value="ISOCHORISMATE SYNTHASE ENTC"/>
    <property type="match status" value="1"/>
</dbReference>
<name>A0A498CBK3_9MICO</name>
<dbReference type="EC" id="5.4.4.2" evidence="3"/>
<proteinExistence type="inferred from homology"/>
<dbReference type="NCBIfam" id="TIGR00543">
    <property type="entry name" value="isochor_syn"/>
    <property type="match status" value="1"/>
</dbReference>
<dbReference type="Pfam" id="PF00425">
    <property type="entry name" value="Chorismate_bind"/>
    <property type="match status" value="1"/>
</dbReference>
<dbReference type="RefSeq" id="WP_121057626.1">
    <property type="nucleotide sequence ID" value="NZ_RCDB01000001.1"/>
</dbReference>
<comment type="catalytic activity">
    <reaction evidence="1">
        <text>chorismate = isochorismate</text>
        <dbReference type="Rhea" id="RHEA:18985"/>
        <dbReference type="ChEBI" id="CHEBI:29748"/>
        <dbReference type="ChEBI" id="CHEBI:29780"/>
        <dbReference type="EC" id="5.4.4.2"/>
    </reaction>
</comment>
<dbReference type="InterPro" id="IPR015890">
    <property type="entry name" value="Chorismate_C"/>
</dbReference>
<keyword evidence="8" id="KW-1185">Reference proteome</keyword>
<dbReference type="PANTHER" id="PTHR42839">
    <property type="entry name" value="ISOCHORISMATE SYNTHASE ENTC"/>
    <property type="match status" value="1"/>
</dbReference>
<organism evidence="7 8">
    <name type="scientific">Microbacterium telephonicum</name>
    <dbReference type="NCBI Taxonomy" id="1714841"/>
    <lineage>
        <taxon>Bacteria</taxon>
        <taxon>Bacillati</taxon>
        <taxon>Actinomycetota</taxon>
        <taxon>Actinomycetes</taxon>
        <taxon>Micrococcales</taxon>
        <taxon>Microbacteriaceae</taxon>
        <taxon>Microbacterium</taxon>
    </lineage>
</organism>
<evidence type="ECO:0000313" key="8">
    <source>
        <dbReference type="Proteomes" id="UP000273158"/>
    </source>
</evidence>
<accession>A0A498CBK3</accession>
<dbReference type="SUPFAM" id="SSF56322">
    <property type="entry name" value="ADC synthase"/>
    <property type="match status" value="1"/>
</dbReference>